<dbReference type="EMBL" id="LAXD01000001">
    <property type="protein sequence ID" value="KWW99848.1"/>
    <property type="molecule type" value="Genomic_DNA"/>
</dbReference>
<dbReference type="NCBIfam" id="TIGR03930">
    <property type="entry name" value="WXG100_ESAT6"/>
    <property type="match status" value="1"/>
</dbReference>
<dbReference type="PATRIC" id="fig|1469144.10.peg.1631"/>
<comment type="caution">
    <text evidence="2">The sequence shown here is derived from an EMBL/GenBank/DDBJ whole genome shotgun (WGS) entry which is preliminary data.</text>
</comment>
<dbReference type="SUPFAM" id="SSF140453">
    <property type="entry name" value="EsxAB dimer-like"/>
    <property type="match status" value="1"/>
</dbReference>
<keyword evidence="3" id="KW-1185">Reference proteome</keyword>
<accession>A0A132MPT5</accession>
<name>A0A132MPT5_9ACTN</name>
<evidence type="ECO:0000313" key="3">
    <source>
        <dbReference type="Proteomes" id="UP000070188"/>
    </source>
</evidence>
<dbReference type="AlphaFoldDB" id="A0A132MPT5"/>
<protein>
    <recommendedName>
        <fullName evidence="1">ESAT-6-like protein</fullName>
    </recommendedName>
</protein>
<dbReference type="Gene3D" id="1.10.287.1060">
    <property type="entry name" value="ESAT-6-like"/>
    <property type="match status" value="1"/>
</dbReference>
<proteinExistence type="inferred from homology"/>
<dbReference type="InterPro" id="IPR036689">
    <property type="entry name" value="ESAT-6-like_sf"/>
</dbReference>
<dbReference type="STRING" id="1469144.LI90_1487"/>
<dbReference type="InterPro" id="IPR010310">
    <property type="entry name" value="T7SS_ESAT-6-like"/>
</dbReference>
<dbReference type="Pfam" id="PF06013">
    <property type="entry name" value="WXG100"/>
    <property type="match status" value="1"/>
</dbReference>
<gene>
    <name evidence="2" type="ORF">LI90_1487</name>
</gene>
<evidence type="ECO:0000313" key="2">
    <source>
        <dbReference type="EMBL" id="KWW99848.1"/>
    </source>
</evidence>
<dbReference type="RefSeq" id="WP_066885852.1">
    <property type="nucleotide sequence ID" value="NZ_LAXD01000001.1"/>
</dbReference>
<evidence type="ECO:0000256" key="1">
    <source>
        <dbReference type="RuleBase" id="RU362001"/>
    </source>
</evidence>
<comment type="similarity">
    <text evidence="1">Belongs to the WXG100 family.</text>
</comment>
<organism evidence="2 3">
    <name type="scientific">Carbonactinospora thermoautotrophica</name>
    <dbReference type="NCBI Taxonomy" id="1469144"/>
    <lineage>
        <taxon>Bacteria</taxon>
        <taxon>Bacillati</taxon>
        <taxon>Actinomycetota</taxon>
        <taxon>Actinomycetes</taxon>
        <taxon>Kitasatosporales</taxon>
        <taxon>Carbonactinosporaceae</taxon>
        <taxon>Carbonactinospora</taxon>
    </lineage>
</organism>
<dbReference type="Proteomes" id="UP000070188">
    <property type="component" value="Unassembled WGS sequence"/>
</dbReference>
<sequence length="98" mass="10987">MSGPAIIDVDFALMQQGVDAIKNTGKVMYEQLSQIKKDVQRLRGVWEGEASDAFDQRWQDVEKYAESAILNLARLGEILGNAKEIFNTAEQQNLQMLG</sequence>
<reference evidence="3" key="1">
    <citation type="submission" date="2015-04" db="EMBL/GenBank/DDBJ databases">
        <title>Physiological reanalysis, assessment of diazotrophy, and genome sequences of multiple isolates of Streptomyces thermoautotrophicus.</title>
        <authorList>
            <person name="MacKellar D.C."/>
            <person name="Lieber L."/>
            <person name="Norman J."/>
            <person name="Bolger A."/>
            <person name="Tobin C."/>
            <person name="Murray J.W."/>
            <person name="Chang R."/>
            <person name="Ford T."/>
            <person name="Nguyen P.Q."/>
            <person name="Woodward J."/>
            <person name="Permingeat H."/>
            <person name="Joshi N.S."/>
            <person name="Silver P.A."/>
            <person name="Usadel B."/>
            <person name="Rutherford A.W."/>
            <person name="Friesen M."/>
            <person name="Prell J."/>
        </authorList>
    </citation>
    <scope>NUCLEOTIDE SEQUENCE [LARGE SCALE GENOMIC DNA]</scope>
    <source>
        <strain evidence="3">H1</strain>
    </source>
</reference>